<dbReference type="RefSeq" id="WP_093364857.1">
    <property type="nucleotide sequence ID" value="NZ_FNCW01000002.1"/>
</dbReference>
<dbReference type="PANTHER" id="PTHR46361:SF3">
    <property type="entry name" value="ELECTRON CARRIER_ PROTEIN DISULFIDE OXIDOREDUCTASE"/>
    <property type="match status" value="1"/>
</dbReference>
<reference evidence="3 4" key="1">
    <citation type="submission" date="2016-10" db="EMBL/GenBank/DDBJ databases">
        <authorList>
            <person name="de Groot N.N."/>
        </authorList>
    </citation>
    <scope>NUCLEOTIDE SEQUENCE [LARGE SCALE GENOMIC DNA]</scope>
    <source>
        <strain evidence="3 4">DSM 19803</strain>
    </source>
</reference>
<feature type="signal peptide" evidence="1">
    <location>
        <begin position="1"/>
        <end position="23"/>
    </location>
</feature>
<sequence>MKALKSIFLMLILFNLGLVNLQAQDIHKHQQWNQLVKTYVDADGNVDYKALKQHENKLDAYLSLLNENPPKASWTKNQNKAYLINAYNAYTVKLIIDNYPLESIRDIGGFLNNPFTTEFAKIGGESYALDDIEKGMLLKMGDPRVHFAVNCASESCPRLAKEAYVASKLDQQLETAAKRFIRSDKNELSKNHVELSKIFKWYASDFERGGKSVIDFINTYSRQKINADASIDYLPYSWALNEK</sequence>
<dbReference type="Proteomes" id="UP000199296">
    <property type="component" value="Unassembled WGS sequence"/>
</dbReference>
<dbReference type="PANTHER" id="PTHR46361">
    <property type="entry name" value="ELECTRON CARRIER/ PROTEIN DISULFIDE OXIDOREDUCTASE"/>
    <property type="match status" value="1"/>
</dbReference>
<feature type="chain" id="PRO_5011506561" description="DUF547 domain-containing protein" evidence="1">
    <location>
        <begin position="24"/>
        <end position="243"/>
    </location>
</feature>
<evidence type="ECO:0000313" key="3">
    <source>
        <dbReference type="EMBL" id="SDG46436.1"/>
    </source>
</evidence>
<dbReference type="OrthoDB" id="526867at2"/>
<dbReference type="STRING" id="470826.SAMN04488027_10255"/>
<protein>
    <recommendedName>
        <fullName evidence="2">DUF547 domain-containing protein</fullName>
    </recommendedName>
</protein>
<evidence type="ECO:0000259" key="2">
    <source>
        <dbReference type="Pfam" id="PF04784"/>
    </source>
</evidence>
<name>A0A1G7UFQ4_9FLAO</name>
<evidence type="ECO:0000313" key="4">
    <source>
        <dbReference type="Proteomes" id="UP000199296"/>
    </source>
</evidence>
<keyword evidence="1" id="KW-0732">Signal</keyword>
<accession>A0A1G7UFQ4</accession>
<gene>
    <name evidence="3" type="ORF">SAMN04488027_10255</name>
</gene>
<dbReference type="InterPro" id="IPR006869">
    <property type="entry name" value="DUF547"/>
</dbReference>
<feature type="domain" description="DUF547" evidence="2">
    <location>
        <begin position="73"/>
        <end position="181"/>
    </location>
</feature>
<dbReference type="EMBL" id="FNCW01000002">
    <property type="protein sequence ID" value="SDG46436.1"/>
    <property type="molecule type" value="Genomic_DNA"/>
</dbReference>
<keyword evidence="4" id="KW-1185">Reference proteome</keyword>
<proteinExistence type="predicted"/>
<dbReference type="AlphaFoldDB" id="A0A1G7UFQ4"/>
<dbReference type="Pfam" id="PF04784">
    <property type="entry name" value="DUF547"/>
    <property type="match status" value="1"/>
</dbReference>
<organism evidence="3 4">
    <name type="scientific">Psychroflexus sediminis</name>
    <dbReference type="NCBI Taxonomy" id="470826"/>
    <lineage>
        <taxon>Bacteria</taxon>
        <taxon>Pseudomonadati</taxon>
        <taxon>Bacteroidota</taxon>
        <taxon>Flavobacteriia</taxon>
        <taxon>Flavobacteriales</taxon>
        <taxon>Flavobacteriaceae</taxon>
        <taxon>Psychroflexus</taxon>
    </lineage>
</organism>
<evidence type="ECO:0000256" key="1">
    <source>
        <dbReference type="SAM" id="SignalP"/>
    </source>
</evidence>